<proteinExistence type="predicted"/>
<dbReference type="OrthoDB" id="413520at2759"/>
<dbReference type="PANTHER" id="PTHR14614:SF132">
    <property type="entry name" value="PROTEIN-LYSINE METHYLTRANSFERASE C42C1.13"/>
    <property type="match status" value="1"/>
</dbReference>
<dbReference type="AlphaFoldDB" id="A0A2V0NSN8"/>
<dbReference type="STRING" id="307507.A0A2V0NSN8"/>
<evidence type="ECO:0000256" key="1">
    <source>
        <dbReference type="SAM" id="MobiDB-lite"/>
    </source>
</evidence>
<gene>
    <name evidence="2" type="ORF">Rsub_03223</name>
</gene>
<dbReference type="SUPFAM" id="SSF53335">
    <property type="entry name" value="S-adenosyl-L-methionine-dependent methyltransferases"/>
    <property type="match status" value="1"/>
</dbReference>
<dbReference type="Gene3D" id="3.40.50.150">
    <property type="entry name" value="Vaccinia Virus protein VP39"/>
    <property type="match status" value="1"/>
</dbReference>
<accession>A0A2V0NSN8</accession>
<sequence length="354" mass="36107">MRASLQRLAAGAGQGRGQAGSIAAARPRQHRPPRPPARTGTTAAAAAAAGPAAASAASAAGPAPQRLEGAPLEARLDGLQLLQQEFLVAGAPLRLVCPRDPDEVLDRYIASGADGDPYWTRAWPSAIALAGELLRRPQLVAGLRVADLGAGLGVAGIAAALAGAREVVLLDREPLALRCALMSARATGLGNVDDAPMDGAATAAAAAAAAAGRRGSGAAAGPSGRPGGCAVSAAVFDWTQPPALPRFDVVLACDVLYEPDAVEPIAAAVPRLLKASSGLLLLSDPPNRTARNRERFLQLLQHGDAPFALDECYEQSCSVNQIDPEMKGGVRGETVPVQFHALRRVLGGDTVGLK</sequence>
<feature type="compositionally biased region" description="Low complexity" evidence="1">
    <location>
        <begin position="37"/>
        <end position="49"/>
    </location>
</feature>
<dbReference type="InterPro" id="IPR019410">
    <property type="entry name" value="Methyltransf_16"/>
</dbReference>
<evidence type="ECO:0000313" key="3">
    <source>
        <dbReference type="Proteomes" id="UP000247498"/>
    </source>
</evidence>
<feature type="region of interest" description="Disordered" evidence="1">
    <location>
        <begin position="1"/>
        <end position="49"/>
    </location>
</feature>
<evidence type="ECO:0000313" key="2">
    <source>
        <dbReference type="EMBL" id="GBF90651.1"/>
    </source>
</evidence>
<protein>
    <submittedName>
        <fullName evidence="2">Uncharacterized protein</fullName>
    </submittedName>
</protein>
<name>A0A2V0NSN8_9CHLO</name>
<comment type="caution">
    <text evidence="2">The sequence shown here is derived from an EMBL/GenBank/DDBJ whole genome shotgun (WGS) entry which is preliminary data.</text>
</comment>
<dbReference type="FunCoup" id="A0A2V0NSN8">
    <property type="interactions" value="1030"/>
</dbReference>
<feature type="compositionally biased region" description="Low complexity" evidence="1">
    <location>
        <begin position="1"/>
        <end position="11"/>
    </location>
</feature>
<dbReference type="PANTHER" id="PTHR14614">
    <property type="entry name" value="HEPATOCELLULAR CARCINOMA-ASSOCIATED ANTIGEN"/>
    <property type="match status" value="1"/>
</dbReference>
<dbReference type="Proteomes" id="UP000247498">
    <property type="component" value="Unassembled WGS sequence"/>
</dbReference>
<keyword evidence="3" id="KW-1185">Reference proteome</keyword>
<organism evidence="2 3">
    <name type="scientific">Raphidocelis subcapitata</name>
    <dbReference type="NCBI Taxonomy" id="307507"/>
    <lineage>
        <taxon>Eukaryota</taxon>
        <taxon>Viridiplantae</taxon>
        <taxon>Chlorophyta</taxon>
        <taxon>core chlorophytes</taxon>
        <taxon>Chlorophyceae</taxon>
        <taxon>CS clade</taxon>
        <taxon>Sphaeropleales</taxon>
        <taxon>Selenastraceae</taxon>
        <taxon>Raphidocelis</taxon>
    </lineage>
</organism>
<reference evidence="2 3" key="1">
    <citation type="journal article" date="2018" name="Sci. Rep.">
        <title>Raphidocelis subcapitata (=Pseudokirchneriella subcapitata) provides an insight into genome evolution and environmental adaptations in the Sphaeropleales.</title>
        <authorList>
            <person name="Suzuki S."/>
            <person name="Yamaguchi H."/>
            <person name="Nakajima N."/>
            <person name="Kawachi M."/>
        </authorList>
    </citation>
    <scope>NUCLEOTIDE SEQUENCE [LARGE SCALE GENOMIC DNA]</scope>
    <source>
        <strain evidence="2 3">NIES-35</strain>
    </source>
</reference>
<dbReference type="InterPro" id="IPR029063">
    <property type="entry name" value="SAM-dependent_MTases_sf"/>
</dbReference>
<dbReference type="EMBL" id="BDRX01000018">
    <property type="protein sequence ID" value="GBF90651.1"/>
    <property type="molecule type" value="Genomic_DNA"/>
</dbReference>
<dbReference type="InParanoid" id="A0A2V0NSN8"/>